<accession>A0ABT0U577</accession>
<dbReference type="EMBL" id="JAMQBK010000039">
    <property type="protein sequence ID" value="MCM2372080.1"/>
    <property type="molecule type" value="Genomic_DNA"/>
</dbReference>
<dbReference type="RefSeq" id="WP_250929705.1">
    <property type="nucleotide sequence ID" value="NZ_JAMQBK010000039.1"/>
</dbReference>
<gene>
    <name evidence="2" type="ORF">NB063_15855</name>
</gene>
<keyword evidence="3" id="KW-1185">Reference proteome</keyword>
<feature type="compositionally biased region" description="Polar residues" evidence="1">
    <location>
        <begin position="9"/>
        <end position="35"/>
    </location>
</feature>
<dbReference type="Proteomes" id="UP001202961">
    <property type="component" value="Unassembled WGS sequence"/>
</dbReference>
<protein>
    <submittedName>
        <fullName evidence="2">Uncharacterized protein</fullName>
    </submittedName>
</protein>
<feature type="region of interest" description="Disordered" evidence="1">
    <location>
        <begin position="1"/>
        <end position="45"/>
    </location>
</feature>
<evidence type="ECO:0000313" key="2">
    <source>
        <dbReference type="EMBL" id="MCM2372080.1"/>
    </source>
</evidence>
<sequence>MKLADRLQQMGNDSQARDPTQNGVPPSQAMSTAPSSLPMVVSQAPQNQMAQASQVMQQQMMMQIASMQAEVQNQLSVMQGQAQFLSNAIAPMMADPNYMAQQLFSQLAEEGIYYGTIEENLVITIEE</sequence>
<evidence type="ECO:0000256" key="1">
    <source>
        <dbReference type="SAM" id="MobiDB-lite"/>
    </source>
</evidence>
<evidence type="ECO:0000313" key="3">
    <source>
        <dbReference type="Proteomes" id="UP001202961"/>
    </source>
</evidence>
<reference evidence="2 3" key="1">
    <citation type="journal article" date="2022" name="Syst. Appl. Microbiol.">
        <title>Rhodopirellula aestuarii sp. nov., a novel member of the genus Rhodopirellula isolated from brackish sediments collected in the Tagus River estuary, Portugal.</title>
        <authorList>
            <person name="Vitorino I.R."/>
            <person name="Klimek D."/>
            <person name="Calusinska M."/>
            <person name="Lobo-da-Cunha A."/>
            <person name="Vasconcelos V."/>
            <person name="Lage O.M."/>
        </authorList>
    </citation>
    <scope>NUCLEOTIDE SEQUENCE [LARGE SCALE GENOMIC DNA]</scope>
    <source>
        <strain evidence="2 3">ICT_H3.1</strain>
    </source>
</reference>
<proteinExistence type="predicted"/>
<comment type="caution">
    <text evidence="2">The sequence shown here is derived from an EMBL/GenBank/DDBJ whole genome shotgun (WGS) entry which is preliminary data.</text>
</comment>
<name>A0ABT0U577_9BACT</name>
<organism evidence="2 3">
    <name type="scientific">Aporhodopirellula aestuarii</name>
    <dbReference type="NCBI Taxonomy" id="2950107"/>
    <lineage>
        <taxon>Bacteria</taxon>
        <taxon>Pseudomonadati</taxon>
        <taxon>Planctomycetota</taxon>
        <taxon>Planctomycetia</taxon>
        <taxon>Pirellulales</taxon>
        <taxon>Pirellulaceae</taxon>
        <taxon>Aporhodopirellula</taxon>
    </lineage>
</organism>